<name>A0A2M7DQY6_9BACT</name>
<dbReference type="Proteomes" id="UP000228896">
    <property type="component" value="Unassembled WGS sequence"/>
</dbReference>
<sequence>MVWKPVIYLYPQKKIDVLIQLDYAGEIIADYPEYNRSINGWNVLAYPDGHLINKADNKEYSYLFWEGKSNNRIDYDLSTGFLVNGENIKVFLQNTLSEIGLTPIEYNEFIVFWYPKMKNNNYNLIHFADNDYTDTAQLNITPKPDSLLRVFMVYKSLDEPVNIEKQEIKHFIRKGFTVVEWGGTEIR</sequence>
<protein>
    <submittedName>
        <fullName evidence="1">Uncharacterized protein</fullName>
    </submittedName>
</protein>
<evidence type="ECO:0000313" key="1">
    <source>
        <dbReference type="EMBL" id="PIV52154.1"/>
    </source>
</evidence>
<dbReference type="EMBL" id="PETS01000004">
    <property type="protein sequence ID" value="PIV52154.1"/>
    <property type="molecule type" value="Genomic_DNA"/>
</dbReference>
<comment type="caution">
    <text evidence="1">The sequence shown here is derived from an EMBL/GenBank/DDBJ whole genome shotgun (WGS) entry which is preliminary data.</text>
</comment>
<accession>A0A2M7DQY6</accession>
<reference evidence="2" key="1">
    <citation type="submission" date="2017-09" db="EMBL/GenBank/DDBJ databases">
        <title>Depth-based differentiation of microbial function through sediment-hosted aquifers and enrichment of novel symbionts in the deep terrestrial subsurface.</title>
        <authorList>
            <person name="Probst A.J."/>
            <person name="Ladd B."/>
            <person name="Jarett J.K."/>
            <person name="Geller-Mcgrath D.E."/>
            <person name="Sieber C.M.K."/>
            <person name="Emerson J.B."/>
            <person name="Anantharaman K."/>
            <person name="Thomas B.C."/>
            <person name="Malmstrom R."/>
            <person name="Stieglmeier M."/>
            <person name="Klingl A."/>
            <person name="Woyke T."/>
            <person name="Ryan C.M."/>
            <person name="Banfield J.F."/>
        </authorList>
    </citation>
    <scope>NUCLEOTIDE SEQUENCE [LARGE SCALE GENOMIC DNA]</scope>
</reference>
<evidence type="ECO:0000313" key="2">
    <source>
        <dbReference type="Proteomes" id="UP000228896"/>
    </source>
</evidence>
<proteinExistence type="predicted"/>
<organism evidence="1 2">
    <name type="scientific">Candidatus Falkowbacteria bacterium CG02_land_8_20_14_3_00_36_14</name>
    <dbReference type="NCBI Taxonomy" id="1974560"/>
    <lineage>
        <taxon>Bacteria</taxon>
        <taxon>Candidatus Falkowiibacteriota</taxon>
    </lineage>
</organism>
<dbReference type="AlphaFoldDB" id="A0A2M7DQY6"/>
<gene>
    <name evidence="1" type="ORF">COS18_00215</name>
</gene>